<proteinExistence type="predicted"/>
<reference evidence="2 3" key="1">
    <citation type="submission" date="2019-06" db="EMBL/GenBank/DDBJ databases">
        <title>Whole genome shotgun sequence of Microbacterium liquefaciens NBRC 15037.</title>
        <authorList>
            <person name="Hosoyama A."/>
            <person name="Uohara A."/>
            <person name="Ohji S."/>
            <person name="Ichikawa N."/>
        </authorList>
    </citation>
    <scope>NUCLEOTIDE SEQUENCE [LARGE SCALE GENOMIC DNA]</scope>
    <source>
        <strain evidence="2 3">NBRC 15037</strain>
    </source>
</reference>
<keyword evidence="1" id="KW-1133">Transmembrane helix</keyword>
<evidence type="ECO:0000256" key="1">
    <source>
        <dbReference type="SAM" id="Phobius"/>
    </source>
</evidence>
<feature type="transmembrane region" description="Helical" evidence="1">
    <location>
        <begin position="175"/>
        <end position="197"/>
    </location>
</feature>
<feature type="transmembrane region" description="Helical" evidence="1">
    <location>
        <begin position="60"/>
        <end position="87"/>
    </location>
</feature>
<dbReference type="RefSeq" id="WP_141387689.1">
    <property type="nucleotide sequence ID" value="NZ_BJNQ01000023.1"/>
</dbReference>
<dbReference type="EMBL" id="BJNQ01000023">
    <property type="protein sequence ID" value="GEC76627.1"/>
    <property type="molecule type" value="Genomic_DNA"/>
</dbReference>
<keyword evidence="1" id="KW-0812">Transmembrane</keyword>
<evidence type="ECO:0000313" key="2">
    <source>
        <dbReference type="EMBL" id="GEC76627.1"/>
    </source>
</evidence>
<feature type="transmembrane region" description="Helical" evidence="1">
    <location>
        <begin position="20"/>
        <end position="48"/>
    </location>
</feature>
<dbReference type="GeneID" id="87016943"/>
<gene>
    <name evidence="2" type="ORF">MLI01_27720</name>
</gene>
<protein>
    <submittedName>
        <fullName evidence="2">Uncharacterized protein</fullName>
    </submittedName>
</protein>
<dbReference type="AlphaFoldDB" id="A0A4Y4BCV3"/>
<name>A0A4Y4BCV3_MICMQ</name>
<evidence type="ECO:0000313" key="3">
    <source>
        <dbReference type="Proteomes" id="UP000317410"/>
    </source>
</evidence>
<organism evidence="2 3">
    <name type="scientific">Microbacterium maritypicum</name>
    <name type="common">Microbacterium liquefaciens</name>
    <dbReference type="NCBI Taxonomy" id="33918"/>
    <lineage>
        <taxon>Bacteria</taxon>
        <taxon>Bacillati</taxon>
        <taxon>Actinomycetota</taxon>
        <taxon>Actinomycetes</taxon>
        <taxon>Micrococcales</taxon>
        <taxon>Microbacteriaceae</taxon>
        <taxon>Microbacterium</taxon>
    </lineage>
</organism>
<comment type="caution">
    <text evidence="2">The sequence shown here is derived from an EMBL/GenBank/DDBJ whole genome shotgun (WGS) entry which is preliminary data.</text>
</comment>
<keyword evidence="1" id="KW-0472">Membrane</keyword>
<feature type="transmembrane region" description="Helical" evidence="1">
    <location>
        <begin position="107"/>
        <end position="128"/>
    </location>
</feature>
<dbReference type="Proteomes" id="UP000317410">
    <property type="component" value="Unassembled WGS sequence"/>
</dbReference>
<accession>A0A4Y4BCV3</accession>
<sequence length="206" mass="22729">MSHIGVFSAAAPEAAPEAGAVFAFVIILLTVAASFFIVVIHVCVAAVLRPPRPLAETSVLGRHIVGLAKIVLGFLGFFGGLLLTTIIAMGNDHWGSSAGLFDLMDQLWGMFLVLIAFVAYGYWLWIALDLIRLGEARRLSAVEWWYRTWLHRRVGVRWVERAARATAQAVVGGPWWALLLTFYAAPLILIVAVMELVRMLTRTFLP</sequence>